<evidence type="ECO:0000256" key="5">
    <source>
        <dbReference type="ARBA" id="ARBA00022714"/>
    </source>
</evidence>
<keyword evidence="5" id="KW-0001">2Fe-2S</keyword>
<dbReference type="Gene3D" id="3.40.50.80">
    <property type="entry name" value="Nucleotide-binding domain of ferredoxin-NADP reductase (FNR) module"/>
    <property type="match status" value="1"/>
</dbReference>
<keyword evidence="10" id="KW-0408">Iron</keyword>
<gene>
    <name evidence="15" type="ORF">C9J12_03860</name>
</gene>
<comment type="cofactor">
    <cofactor evidence="1">
        <name>FAD</name>
        <dbReference type="ChEBI" id="CHEBI:57692"/>
    </cofactor>
</comment>
<dbReference type="Gene3D" id="2.40.30.10">
    <property type="entry name" value="Translation factors"/>
    <property type="match status" value="1"/>
</dbReference>
<evidence type="ECO:0000256" key="4">
    <source>
        <dbReference type="ARBA" id="ARBA00022692"/>
    </source>
</evidence>
<evidence type="ECO:0000256" key="12">
    <source>
        <dbReference type="ARBA" id="ARBA00023136"/>
    </source>
</evidence>
<dbReference type="EMBL" id="PYMJ01000003">
    <property type="protein sequence ID" value="PSU50468.1"/>
    <property type="molecule type" value="Genomic_DNA"/>
</dbReference>
<dbReference type="PANTHER" id="PTHR47354:SF8">
    <property type="entry name" value="1,2-PHENYLACETYL-COA EPOXIDASE, SUBUNIT E"/>
    <property type="match status" value="1"/>
</dbReference>
<evidence type="ECO:0000256" key="6">
    <source>
        <dbReference type="ARBA" id="ARBA00022723"/>
    </source>
</evidence>
<evidence type="ECO:0000256" key="8">
    <source>
        <dbReference type="ARBA" id="ARBA00022989"/>
    </source>
</evidence>
<dbReference type="GO" id="GO:0051537">
    <property type="term" value="F:2 iron, 2 sulfur cluster binding"/>
    <property type="evidence" value="ECO:0007669"/>
    <property type="project" value="UniProtKB-KW"/>
</dbReference>
<evidence type="ECO:0000256" key="11">
    <source>
        <dbReference type="ARBA" id="ARBA00023014"/>
    </source>
</evidence>
<keyword evidence="4 13" id="KW-0812">Transmembrane</keyword>
<keyword evidence="16" id="KW-1185">Reference proteome</keyword>
<dbReference type="PROSITE" id="PS51384">
    <property type="entry name" value="FAD_FR"/>
    <property type="match status" value="1"/>
</dbReference>
<evidence type="ECO:0000256" key="2">
    <source>
        <dbReference type="ARBA" id="ARBA00004141"/>
    </source>
</evidence>
<dbReference type="Pfam" id="PF08022">
    <property type="entry name" value="FAD_binding_8"/>
    <property type="match status" value="1"/>
</dbReference>
<dbReference type="InterPro" id="IPR039261">
    <property type="entry name" value="FNR_nucleotide-bd"/>
</dbReference>
<feature type="transmembrane region" description="Helical" evidence="13">
    <location>
        <begin position="38"/>
        <end position="59"/>
    </location>
</feature>
<evidence type="ECO:0000256" key="10">
    <source>
        <dbReference type="ARBA" id="ARBA00023004"/>
    </source>
</evidence>
<keyword evidence="7" id="KW-0274">FAD</keyword>
<feature type="transmembrane region" description="Helical" evidence="13">
    <location>
        <begin position="168"/>
        <end position="186"/>
    </location>
</feature>
<feature type="transmembrane region" description="Helical" evidence="13">
    <location>
        <begin position="80"/>
        <end position="102"/>
    </location>
</feature>
<evidence type="ECO:0000259" key="14">
    <source>
        <dbReference type="PROSITE" id="PS51384"/>
    </source>
</evidence>
<reference evidence="15 16" key="1">
    <citation type="submission" date="2018-01" db="EMBL/GenBank/DDBJ databases">
        <title>Whole genome sequencing of Histamine producing bacteria.</title>
        <authorList>
            <person name="Butler K."/>
        </authorList>
    </citation>
    <scope>NUCLEOTIDE SEQUENCE [LARGE SCALE GENOMIC DNA]</scope>
    <source>
        <strain evidence="15 16">JCM 12947</strain>
    </source>
</reference>
<feature type="domain" description="FAD-binding FR-type" evidence="14">
    <location>
        <begin position="219"/>
        <end position="316"/>
    </location>
</feature>
<accession>A0A2T3JN62</accession>
<dbReference type="Proteomes" id="UP000240987">
    <property type="component" value="Unassembled WGS sequence"/>
</dbReference>
<organism evidence="15 16">
    <name type="scientific">Photobacterium frigidiphilum</name>
    <dbReference type="NCBI Taxonomy" id="264736"/>
    <lineage>
        <taxon>Bacteria</taxon>
        <taxon>Pseudomonadati</taxon>
        <taxon>Pseudomonadota</taxon>
        <taxon>Gammaproteobacteria</taxon>
        <taxon>Vibrionales</taxon>
        <taxon>Vibrionaceae</taxon>
        <taxon>Photobacterium</taxon>
    </lineage>
</organism>
<keyword evidence="12 13" id="KW-0472">Membrane</keyword>
<dbReference type="RefSeq" id="WP_107241502.1">
    <property type="nucleotide sequence ID" value="NZ_PYMJ01000003.1"/>
</dbReference>
<evidence type="ECO:0000256" key="9">
    <source>
        <dbReference type="ARBA" id="ARBA00023002"/>
    </source>
</evidence>
<evidence type="ECO:0000313" key="16">
    <source>
        <dbReference type="Proteomes" id="UP000240987"/>
    </source>
</evidence>
<dbReference type="GO" id="GO:0016020">
    <property type="term" value="C:membrane"/>
    <property type="evidence" value="ECO:0007669"/>
    <property type="project" value="UniProtKB-SubCell"/>
</dbReference>
<dbReference type="InterPro" id="IPR017938">
    <property type="entry name" value="Riboflavin_synthase-like_b-brl"/>
</dbReference>
<feature type="transmembrane region" description="Helical" evidence="13">
    <location>
        <begin position="192"/>
        <end position="213"/>
    </location>
</feature>
<keyword evidence="6" id="KW-0479">Metal-binding</keyword>
<comment type="caution">
    <text evidence="15">The sequence shown here is derived from an EMBL/GenBank/DDBJ whole genome shotgun (WGS) entry which is preliminary data.</text>
</comment>
<dbReference type="GO" id="GO:0016491">
    <property type="term" value="F:oxidoreductase activity"/>
    <property type="evidence" value="ECO:0007669"/>
    <property type="project" value="UniProtKB-KW"/>
</dbReference>
<dbReference type="InterPro" id="IPR050415">
    <property type="entry name" value="MRET"/>
</dbReference>
<dbReference type="Pfam" id="PF01794">
    <property type="entry name" value="Ferric_reduct"/>
    <property type="match status" value="1"/>
</dbReference>
<keyword evidence="11" id="KW-0411">Iron-sulfur</keyword>
<dbReference type="SUPFAM" id="SSF52343">
    <property type="entry name" value="Ferredoxin reductase-like, C-terminal NADP-linked domain"/>
    <property type="match status" value="1"/>
</dbReference>
<dbReference type="OrthoDB" id="9796486at2"/>
<dbReference type="SUPFAM" id="SSF63380">
    <property type="entry name" value="Riboflavin synthase domain-like"/>
    <property type="match status" value="1"/>
</dbReference>
<evidence type="ECO:0000256" key="7">
    <source>
        <dbReference type="ARBA" id="ARBA00022827"/>
    </source>
</evidence>
<keyword evidence="9" id="KW-0560">Oxidoreductase</keyword>
<name>A0A2T3JN62_9GAMM</name>
<sequence length="439" mass="49706">MKALYIKTMGVFVLITLLWLQAESNLFSYTNFFEYRSALIQFSGIIAITLMTMVMLLALRLSFIEKLTQGLDKSYHLHKWMGIGALVTAVIHWMIAIVPKYLVRWDMLVKPVRTRNVLNPDSLYSIIRPLRSGAEGLGEWAFYVMLVLGVISLLGAIGYKKFKLSHKLMSACFLVIAYHSAILIKHSYWPYIITYLVLAIIACGMFAAVWSLCGKIGKKRAFKAHVSGFSHDNDNQVTDLHLSVKDWPGHRHGQFAYVNIGNHEPHPFTIACVDRSDGQLRFLVKELGDFTAKLKTQLVLGQSVTIEGPYGQFNFDDTHPQIWIGGGIGIAAFKAALQQRQNSSAIKPVTLYYCTSNPSSRFITELEREATKAYVTLKIIDGRSQPYLTVDQLLSRHPDIQCNSIWFCGPIAFSNQLTQDLTAIGYDLDLFHREYFSMR</sequence>
<dbReference type="InterPro" id="IPR013130">
    <property type="entry name" value="Fe3_Rdtase_TM_dom"/>
</dbReference>
<dbReference type="GO" id="GO:0050660">
    <property type="term" value="F:flavin adenine dinucleotide binding"/>
    <property type="evidence" value="ECO:0007669"/>
    <property type="project" value="TreeGrafter"/>
</dbReference>
<feature type="transmembrane region" description="Helical" evidence="13">
    <location>
        <begin position="140"/>
        <end position="159"/>
    </location>
</feature>
<evidence type="ECO:0000256" key="1">
    <source>
        <dbReference type="ARBA" id="ARBA00001974"/>
    </source>
</evidence>
<dbReference type="GO" id="GO:0046872">
    <property type="term" value="F:metal ion binding"/>
    <property type="evidence" value="ECO:0007669"/>
    <property type="project" value="UniProtKB-KW"/>
</dbReference>
<dbReference type="InterPro" id="IPR013112">
    <property type="entry name" value="FAD-bd_8"/>
</dbReference>
<evidence type="ECO:0000313" key="15">
    <source>
        <dbReference type="EMBL" id="PSU50468.1"/>
    </source>
</evidence>
<comment type="subcellular location">
    <subcellularLocation>
        <location evidence="2">Membrane</location>
        <topology evidence="2">Multi-pass membrane protein</topology>
    </subcellularLocation>
</comment>
<dbReference type="InterPro" id="IPR017927">
    <property type="entry name" value="FAD-bd_FR_type"/>
</dbReference>
<protein>
    <submittedName>
        <fullName evidence="15">Oxidoreductase</fullName>
    </submittedName>
</protein>
<dbReference type="AlphaFoldDB" id="A0A2T3JN62"/>
<evidence type="ECO:0000256" key="13">
    <source>
        <dbReference type="SAM" id="Phobius"/>
    </source>
</evidence>
<dbReference type="CDD" id="cd06198">
    <property type="entry name" value="FNR_like_3"/>
    <property type="match status" value="1"/>
</dbReference>
<keyword evidence="8 13" id="KW-1133">Transmembrane helix</keyword>
<keyword evidence="3" id="KW-0285">Flavoprotein</keyword>
<evidence type="ECO:0000256" key="3">
    <source>
        <dbReference type="ARBA" id="ARBA00022630"/>
    </source>
</evidence>
<proteinExistence type="predicted"/>
<dbReference type="PANTHER" id="PTHR47354">
    <property type="entry name" value="NADH OXIDOREDUCTASE HCR"/>
    <property type="match status" value="1"/>
</dbReference>